<gene>
    <name evidence="1" type="ORF">LCGC14_2891980</name>
</gene>
<name>A0A0F8YIR3_9ZZZZ</name>
<dbReference type="Pfam" id="PF23802">
    <property type="entry name" value="DUF7178"/>
    <property type="match status" value="1"/>
</dbReference>
<dbReference type="EMBL" id="LAZR01056702">
    <property type="protein sequence ID" value="KKK73625.1"/>
    <property type="molecule type" value="Genomic_DNA"/>
</dbReference>
<accession>A0A0F8YIR3</accession>
<protein>
    <submittedName>
        <fullName evidence="1">Uncharacterized protein</fullName>
    </submittedName>
</protein>
<feature type="non-terminal residue" evidence="1">
    <location>
        <position position="140"/>
    </location>
</feature>
<dbReference type="AlphaFoldDB" id="A0A0F8YIR3"/>
<comment type="caution">
    <text evidence="1">The sequence shown here is derived from an EMBL/GenBank/DDBJ whole genome shotgun (WGS) entry which is preliminary data.</text>
</comment>
<dbReference type="InterPro" id="IPR055602">
    <property type="entry name" value="DUF7178"/>
</dbReference>
<reference evidence="1" key="1">
    <citation type="journal article" date="2015" name="Nature">
        <title>Complex archaea that bridge the gap between prokaryotes and eukaryotes.</title>
        <authorList>
            <person name="Spang A."/>
            <person name="Saw J.H."/>
            <person name="Jorgensen S.L."/>
            <person name="Zaremba-Niedzwiedzka K."/>
            <person name="Martijn J."/>
            <person name="Lind A.E."/>
            <person name="van Eijk R."/>
            <person name="Schleper C."/>
            <person name="Guy L."/>
            <person name="Ettema T.J."/>
        </authorList>
    </citation>
    <scope>NUCLEOTIDE SEQUENCE</scope>
</reference>
<evidence type="ECO:0000313" key="1">
    <source>
        <dbReference type="EMBL" id="KKK73625.1"/>
    </source>
</evidence>
<proteinExistence type="predicted"/>
<organism evidence="1">
    <name type="scientific">marine sediment metagenome</name>
    <dbReference type="NCBI Taxonomy" id="412755"/>
    <lineage>
        <taxon>unclassified sequences</taxon>
        <taxon>metagenomes</taxon>
        <taxon>ecological metagenomes</taxon>
    </lineage>
</organism>
<sequence length="140" mass="16394">MGTNWYTDSRQAIEQLYGDDADMFCDILAATSPRKQVKVNWNIAQNIYEQYKHNGYIDCQGLMGSHIPNVLRALFREPLHGYKVPAFAANLKGDMNRVTIDLWVLRYFGLKQNRIRRKEYYRLEKAIQLLAKHRGMKPAE</sequence>